<reference evidence="11" key="1">
    <citation type="journal article" date="2019" name="Int. J. Syst. Evol. Microbiol.">
        <title>The Global Catalogue of Microorganisms (GCM) 10K type strain sequencing project: providing services to taxonomists for standard genome sequencing and annotation.</title>
        <authorList>
            <consortium name="The Broad Institute Genomics Platform"/>
            <consortium name="The Broad Institute Genome Sequencing Center for Infectious Disease"/>
            <person name="Wu L."/>
            <person name="Ma J."/>
        </authorList>
    </citation>
    <scope>NUCLEOTIDE SEQUENCE [LARGE SCALE GENOMIC DNA]</scope>
    <source>
        <strain evidence="11">CCM 8980</strain>
    </source>
</reference>
<evidence type="ECO:0000256" key="6">
    <source>
        <dbReference type="HAMAP-Rule" id="MF_01114"/>
    </source>
</evidence>
<dbReference type="Pfam" id="PF21981">
    <property type="entry name" value="RecX_HTH3"/>
    <property type="match status" value="1"/>
</dbReference>
<comment type="subcellular location">
    <subcellularLocation>
        <location evidence="2 6">Cytoplasm</location>
    </subcellularLocation>
</comment>
<evidence type="ECO:0000313" key="10">
    <source>
        <dbReference type="EMBL" id="MFD1429442.1"/>
    </source>
</evidence>
<comment type="similarity">
    <text evidence="3 6">Belongs to the RecX family.</text>
</comment>
<dbReference type="Proteomes" id="UP001597196">
    <property type="component" value="Unassembled WGS sequence"/>
</dbReference>
<sequence>MAEITQISAQKRKGRYNIFLDGKYAFPVSETTLIKFRLARGLVVDAALESEIKAGEVEAMANTMALDYLNRQARTVKELRSHLRDQQMPEDVINHVVVRLTDLNYLNDAQYAQAFLHDALLVGDKGSQSVSRALREKGVAPDVIEDALADVAPADWHDALMRAATKAARQNQRRAFREQTGRIKLALTQKGFTQEQATAALAALDLAKDDDHEADLLAREATKQWRLKQRYTGRDRTERVKQALFRKGFTGDAINEALAKLENGEELD</sequence>
<evidence type="ECO:0000256" key="3">
    <source>
        <dbReference type="ARBA" id="ARBA00009695"/>
    </source>
</evidence>
<dbReference type="NCBIfam" id="NF010733">
    <property type="entry name" value="PRK14135.1"/>
    <property type="match status" value="1"/>
</dbReference>
<dbReference type="InterPro" id="IPR053925">
    <property type="entry name" value="RecX_HTH_3rd"/>
</dbReference>
<evidence type="ECO:0000256" key="5">
    <source>
        <dbReference type="ARBA" id="ARBA00022490"/>
    </source>
</evidence>
<organism evidence="10 11">
    <name type="scientific">Lacticaseibacillus mingshuiensis</name>
    <dbReference type="NCBI Taxonomy" id="2799574"/>
    <lineage>
        <taxon>Bacteria</taxon>
        <taxon>Bacillati</taxon>
        <taxon>Bacillota</taxon>
        <taxon>Bacilli</taxon>
        <taxon>Lactobacillales</taxon>
        <taxon>Lactobacillaceae</taxon>
        <taxon>Lacticaseibacillus</taxon>
    </lineage>
</organism>
<keyword evidence="5 6" id="KW-0963">Cytoplasm</keyword>
<dbReference type="InterPro" id="IPR036388">
    <property type="entry name" value="WH-like_DNA-bd_sf"/>
</dbReference>
<dbReference type="Pfam" id="PF02631">
    <property type="entry name" value="RecX_HTH2"/>
    <property type="match status" value="1"/>
</dbReference>
<comment type="caution">
    <text evidence="10">The sequence shown here is derived from an EMBL/GenBank/DDBJ whole genome shotgun (WGS) entry which is preliminary data.</text>
</comment>
<protein>
    <recommendedName>
        <fullName evidence="4 6">Regulatory protein RecX</fullName>
    </recommendedName>
</protein>
<feature type="domain" description="RecX third three-helical" evidence="8">
    <location>
        <begin position="213"/>
        <end position="258"/>
    </location>
</feature>
<gene>
    <name evidence="6 10" type="primary">recX</name>
    <name evidence="10" type="ORF">ACFQ4P_04150</name>
</gene>
<comment type="function">
    <text evidence="1 6">Modulates RecA activity.</text>
</comment>
<name>A0ABW4CF75_9LACO</name>
<feature type="domain" description="RecX first three-helical" evidence="9">
    <location>
        <begin position="64"/>
        <end position="100"/>
    </location>
</feature>
<dbReference type="PANTHER" id="PTHR33602:SF1">
    <property type="entry name" value="REGULATORY PROTEIN RECX FAMILY PROTEIN"/>
    <property type="match status" value="1"/>
</dbReference>
<evidence type="ECO:0000256" key="1">
    <source>
        <dbReference type="ARBA" id="ARBA00003529"/>
    </source>
</evidence>
<feature type="domain" description="RecX second three-helical" evidence="7">
    <location>
        <begin position="107"/>
        <end position="148"/>
    </location>
</feature>
<dbReference type="RefSeq" id="WP_203626932.1">
    <property type="nucleotide sequence ID" value="NZ_BOLQ01000009.1"/>
</dbReference>
<dbReference type="InterPro" id="IPR053926">
    <property type="entry name" value="RecX_HTH_1st"/>
</dbReference>
<evidence type="ECO:0000259" key="7">
    <source>
        <dbReference type="Pfam" id="PF02631"/>
    </source>
</evidence>
<evidence type="ECO:0000313" key="11">
    <source>
        <dbReference type="Proteomes" id="UP001597196"/>
    </source>
</evidence>
<dbReference type="PANTHER" id="PTHR33602">
    <property type="entry name" value="REGULATORY PROTEIN RECX FAMILY PROTEIN"/>
    <property type="match status" value="1"/>
</dbReference>
<accession>A0ABW4CF75</accession>
<dbReference type="Pfam" id="PF21982">
    <property type="entry name" value="RecX_HTH1"/>
    <property type="match status" value="1"/>
</dbReference>
<dbReference type="Gene3D" id="1.10.10.10">
    <property type="entry name" value="Winged helix-like DNA-binding domain superfamily/Winged helix DNA-binding domain"/>
    <property type="match status" value="4"/>
</dbReference>
<evidence type="ECO:0000256" key="4">
    <source>
        <dbReference type="ARBA" id="ARBA00018111"/>
    </source>
</evidence>
<evidence type="ECO:0000259" key="9">
    <source>
        <dbReference type="Pfam" id="PF21982"/>
    </source>
</evidence>
<dbReference type="InterPro" id="IPR003783">
    <property type="entry name" value="Regulatory_RecX"/>
</dbReference>
<evidence type="ECO:0000259" key="8">
    <source>
        <dbReference type="Pfam" id="PF21981"/>
    </source>
</evidence>
<dbReference type="InterPro" id="IPR053924">
    <property type="entry name" value="RecX_HTH_2nd"/>
</dbReference>
<proteinExistence type="inferred from homology"/>
<evidence type="ECO:0000256" key="2">
    <source>
        <dbReference type="ARBA" id="ARBA00004496"/>
    </source>
</evidence>
<dbReference type="HAMAP" id="MF_01114">
    <property type="entry name" value="RecX"/>
    <property type="match status" value="1"/>
</dbReference>
<dbReference type="EMBL" id="JBHTOC010000005">
    <property type="protein sequence ID" value="MFD1429442.1"/>
    <property type="molecule type" value="Genomic_DNA"/>
</dbReference>
<keyword evidence="11" id="KW-1185">Reference proteome</keyword>